<evidence type="ECO:0000313" key="2">
    <source>
        <dbReference type="Proteomes" id="UP001549119"/>
    </source>
</evidence>
<dbReference type="EMBL" id="JBEPNW010000002">
    <property type="protein sequence ID" value="MET3867874.1"/>
    <property type="molecule type" value="Genomic_DNA"/>
</dbReference>
<dbReference type="Proteomes" id="UP001549119">
    <property type="component" value="Unassembled WGS sequence"/>
</dbReference>
<accession>A0ABV2NN27</accession>
<keyword evidence="2" id="KW-1185">Reference proteome</keyword>
<organism evidence="1 2">
    <name type="scientific">Methylobacterium radiotolerans</name>
    <dbReference type="NCBI Taxonomy" id="31998"/>
    <lineage>
        <taxon>Bacteria</taxon>
        <taxon>Pseudomonadati</taxon>
        <taxon>Pseudomonadota</taxon>
        <taxon>Alphaproteobacteria</taxon>
        <taxon>Hyphomicrobiales</taxon>
        <taxon>Methylobacteriaceae</taxon>
        <taxon>Methylobacterium</taxon>
    </lineage>
</organism>
<dbReference type="RefSeq" id="WP_209650654.1">
    <property type="nucleotide sequence ID" value="NZ_JBEPNV010000001.1"/>
</dbReference>
<proteinExistence type="predicted"/>
<comment type="caution">
    <text evidence="1">The sequence shown here is derived from an EMBL/GenBank/DDBJ whole genome shotgun (WGS) entry which is preliminary data.</text>
</comment>
<name>A0ABV2NN27_9HYPH</name>
<reference evidence="1 2" key="1">
    <citation type="submission" date="2024-06" db="EMBL/GenBank/DDBJ databases">
        <title>Genomics of switchgrass bacterial isolates.</title>
        <authorList>
            <person name="Shade A."/>
        </authorList>
    </citation>
    <scope>NUCLEOTIDE SEQUENCE [LARGE SCALE GENOMIC DNA]</scope>
    <source>
        <strain evidence="1 2">PvP084</strain>
    </source>
</reference>
<evidence type="ECO:0000313" key="1">
    <source>
        <dbReference type="EMBL" id="MET3867874.1"/>
    </source>
</evidence>
<sequence length="131" mass="13711">MRRVTQDAPDLSALAAAARVAADDALALAARTDHLTHLCGESAGDCQRGMADAIRAHAEDLDRGAVFLERCSTVPELPALISAMEAGITFVPTSATSVRSVVVVGQDEAANRSPLRHRVAAGLRRRLRGGA</sequence>
<gene>
    <name evidence="1" type="ORF">ABIC20_005183</name>
</gene>
<protein>
    <submittedName>
        <fullName evidence="1">Uncharacterized protein</fullName>
    </submittedName>
</protein>